<accession>A0A4S8HXV9</accession>
<dbReference type="PANTHER" id="PTHR47506">
    <property type="entry name" value="TRANSCRIPTIONAL REGULATORY PROTEIN"/>
    <property type="match status" value="1"/>
</dbReference>
<gene>
    <name evidence="6" type="ORF">FAM09_00015</name>
</gene>
<dbReference type="Pfam" id="PF16925">
    <property type="entry name" value="TetR_C_13"/>
    <property type="match status" value="1"/>
</dbReference>
<evidence type="ECO:0000256" key="1">
    <source>
        <dbReference type="ARBA" id="ARBA00023015"/>
    </source>
</evidence>
<sequence length="192" mass="21826">MAGRPKIYDEEKALDNAIEVFWEKGYENATPNELLSAMGIGKGSFYLAYKGGKQELFEKSVRRFFSLYPKPFLEVLKTIDNPTEAIRSYFYVMADPKTGFYKRGCYFANTVVQAEDKALKKIAGEQILTIAHAFTDAMKKAKKSGHIKTNLSPELLELYFINLWNGLNVTRNIVKDPAKLKALIDLNLKILE</sequence>
<dbReference type="InterPro" id="IPR011075">
    <property type="entry name" value="TetR_C"/>
</dbReference>
<dbReference type="GO" id="GO:0003677">
    <property type="term" value="F:DNA binding"/>
    <property type="evidence" value="ECO:0007669"/>
    <property type="project" value="UniProtKB-KW"/>
</dbReference>
<dbReference type="SUPFAM" id="SSF46689">
    <property type="entry name" value="Homeodomain-like"/>
    <property type="match status" value="1"/>
</dbReference>
<evidence type="ECO:0000256" key="3">
    <source>
        <dbReference type="ARBA" id="ARBA00023163"/>
    </source>
</evidence>
<reference evidence="6 7" key="1">
    <citation type="submission" date="2019-04" db="EMBL/GenBank/DDBJ databases">
        <title>Niastella caeni sp. nov., isolated from activated sludge.</title>
        <authorList>
            <person name="Sheng M."/>
        </authorList>
    </citation>
    <scope>NUCLEOTIDE SEQUENCE [LARGE SCALE GENOMIC DNA]</scope>
    <source>
        <strain evidence="6 7">HX-2-15</strain>
    </source>
</reference>
<dbReference type="InterPro" id="IPR036271">
    <property type="entry name" value="Tet_transcr_reg_TetR-rel_C_sf"/>
</dbReference>
<dbReference type="PANTHER" id="PTHR47506:SF1">
    <property type="entry name" value="HTH-TYPE TRANSCRIPTIONAL REGULATOR YJDC"/>
    <property type="match status" value="1"/>
</dbReference>
<dbReference type="Proteomes" id="UP000306918">
    <property type="component" value="Unassembled WGS sequence"/>
</dbReference>
<comment type="caution">
    <text evidence="6">The sequence shown here is derived from an EMBL/GenBank/DDBJ whole genome shotgun (WGS) entry which is preliminary data.</text>
</comment>
<dbReference type="RefSeq" id="WP_136575030.1">
    <property type="nucleotide sequence ID" value="NZ_STFF01000001.1"/>
</dbReference>
<keyword evidence="1" id="KW-0805">Transcription regulation</keyword>
<feature type="domain" description="HTH tetR-type" evidence="4">
    <location>
        <begin position="14"/>
        <end position="58"/>
    </location>
</feature>
<dbReference type="InterPro" id="IPR009057">
    <property type="entry name" value="Homeodomain-like_sf"/>
</dbReference>
<evidence type="ECO:0000259" key="4">
    <source>
        <dbReference type="Pfam" id="PF00440"/>
    </source>
</evidence>
<dbReference type="Gene3D" id="1.10.10.60">
    <property type="entry name" value="Homeodomain-like"/>
    <property type="match status" value="1"/>
</dbReference>
<dbReference type="OrthoDB" id="9795242at2"/>
<dbReference type="Gene3D" id="1.10.357.10">
    <property type="entry name" value="Tetracycline Repressor, domain 2"/>
    <property type="match status" value="1"/>
</dbReference>
<organism evidence="6 7">
    <name type="scientific">Niastella caeni</name>
    <dbReference type="NCBI Taxonomy" id="2569763"/>
    <lineage>
        <taxon>Bacteria</taxon>
        <taxon>Pseudomonadati</taxon>
        <taxon>Bacteroidota</taxon>
        <taxon>Chitinophagia</taxon>
        <taxon>Chitinophagales</taxon>
        <taxon>Chitinophagaceae</taxon>
        <taxon>Niastella</taxon>
    </lineage>
</organism>
<dbReference type="Pfam" id="PF00440">
    <property type="entry name" value="TetR_N"/>
    <property type="match status" value="1"/>
</dbReference>
<dbReference type="SUPFAM" id="SSF48498">
    <property type="entry name" value="Tetracyclin repressor-like, C-terminal domain"/>
    <property type="match status" value="1"/>
</dbReference>
<feature type="domain" description="Tetracyclin repressor-like C-terminal" evidence="5">
    <location>
        <begin position="98"/>
        <end position="182"/>
    </location>
</feature>
<evidence type="ECO:0000313" key="6">
    <source>
        <dbReference type="EMBL" id="THU40537.1"/>
    </source>
</evidence>
<proteinExistence type="predicted"/>
<evidence type="ECO:0000313" key="7">
    <source>
        <dbReference type="Proteomes" id="UP000306918"/>
    </source>
</evidence>
<dbReference type="InterPro" id="IPR001647">
    <property type="entry name" value="HTH_TetR"/>
</dbReference>
<keyword evidence="2" id="KW-0238">DNA-binding</keyword>
<evidence type="ECO:0000256" key="2">
    <source>
        <dbReference type="ARBA" id="ARBA00023125"/>
    </source>
</evidence>
<keyword evidence="3" id="KW-0804">Transcription</keyword>
<keyword evidence="7" id="KW-1185">Reference proteome</keyword>
<evidence type="ECO:0000259" key="5">
    <source>
        <dbReference type="Pfam" id="PF16925"/>
    </source>
</evidence>
<dbReference type="EMBL" id="STFF01000001">
    <property type="protein sequence ID" value="THU40537.1"/>
    <property type="molecule type" value="Genomic_DNA"/>
</dbReference>
<protein>
    <submittedName>
        <fullName evidence="6">TetR/AcrR family transcriptional regulator</fullName>
    </submittedName>
</protein>
<name>A0A4S8HXV9_9BACT</name>
<dbReference type="AlphaFoldDB" id="A0A4S8HXV9"/>